<dbReference type="Gene3D" id="3.30.70.1450">
    <property type="entry name" value="Regulator of K+ conductance, C-terminal domain"/>
    <property type="match status" value="1"/>
</dbReference>
<reference evidence="3 4" key="1">
    <citation type="submission" date="2016-10" db="EMBL/GenBank/DDBJ databases">
        <authorList>
            <person name="de Groot N.N."/>
        </authorList>
    </citation>
    <scope>NUCLEOTIDE SEQUENCE [LARGE SCALE GENOMIC DNA]</scope>
    <source>
        <strain evidence="3 4">DSM 28129</strain>
    </source>
</reference>
<dbReference type="PROSITE" id="PS51201">
    <property type="entry name" value="RCK_N"/>
    <property type="match status" value="1"/>
</dbReference>
<dbReference type="STRING" id="670482.SAMN04488542_10633"/>
<evidence type="ECO:0000313" key="4">
    <source>
        <dbReference type="Proteomes" id="UP000198972"/>
    </source>
</evidence>
<evidence type="ECO:0000259" key="2">
    <source>
        <dbReference type="PROSITE" id="PS51202"/>
    </source>
</evidence>
<dbReference type="Pfam" id="PF02080">
    <property type="entry name" value="TrkA_C"/>
    <property type="match status" value="1"/>
</dbReference>
<dbReference type="InterPro" id="IPR036721">
    <property type="entry name" value="RCK_C_sf"/>
</dbReference>
<evidence type="ECO:0000259" key="1">
    <source>
        <dbReference type="PROSITE" id="PS51201"/>
    </source>
</evidence>
<dbReference type="GO" id="GO:0008324">
    <property type="term" value="F:monoatomic cation transmembrane transporter activity"/>
    <property type="evidence" value="ECO:0007669"/>
    <property type="project" value="InterPro"/>
</dbReference>
<dbReference type="InterPro" id="IPR006037">
    <property type="entry name" value="RCK_C"/>
</dbReference>
<feature type="domain" description="RCK C-terminal" evidence="2">
    <location>
        <begin position="136"/>
        <end position="220"/>
    </location>
</feature>
<keyword evidence="4" id="KW-1185">Reference proteome</keyword>
<dbReference type="Gene3D" id="3.40.50.720">
    <property type="entry name" value="NAD(P)-binding Rossmann-like Domain"/>
    <property type="match status" value="1"/>
</dbReference>
<protein>
    <submittedName>
        <fullName evidence="3">Trk system potassium uptake protein TrkA</fullName>
    </submittedName>
</protein>
<dbReference type="RefSeq" id="WP_091227976.1">
    <property type="nucleotide sequence ID" value="NZ_FNBG01000006.1"/>
</dbReference>
<dbReference type="PROSITE" id="PS51202">
    <property type="entry name" value="RCK_C"/>
    <property type="match status" value="1"/>
</dbReference>
<dbReference type="EMBL" id="FNBG01000006">
    <property type="protein sequence ID" value="SDF12972.1"/>
    <property type="molecule type" value="Genomic_DNA"/>
</dbReference>
<organism evidence="3 4">
    <name type="scientific">Fontibacillus panacisegetis</name>
    <dbReference type="NCBI Taxonomy" id="670482"/>
    <lineage>
        <taxon>Bacteria</taxon>
        <taxon>Bacillati</taxon>
        <taxon>Bacillota</taxon>
        <taxon>Bacilli</taxon>
        <taxon>Bacillales</taxon>
        <taxon>Paenibacillaceae</taxon>
        <taxon>Fontibacillus</taxon>
    </lineage>
</organism>
<proteinExistence type="predicted"/>
<dbReference type="Pfam" id="PF02254">
    <property type="entry name" value="TrkA_N"/>
    <property type="match status" value="1"/>
</dbReference>
<dbReference type="SUPFAM" id="SSF51735">
    <property type="entry name" value="NAD(P)-binding Rossmann-fold domains"/>
    <property type="match status" value="1"/>
</dbReference>
<dbReference type="SUPFAM" id="SSF116726">
    <property type="entry name" value="TrkA C-terminal domain-like"/>
    <property type="match status" value="1"/>
</dbReference>
<gene>
    <name evidence="3" type="ORF">SAMN04488542_10633</name>
</gene>
<dbReference type="OrthoDB" id="9776294at2"/>
<dbReference type="GO" id="GO:0006813">
    <property type="term" value="P:potassium ion transport"/>
    <property type="evidence" value="ECO:0007669"/>
    <property type="project" value="InterPro"/>
</dbReference>
<dbReference type="Proteomes" id="UP000198972">
    <property type="component" value="Unassembled WGS sequence"/>
</dbReference>
<dbReference type="InterPro" id="IPR050721">
    <property type="entry name" value="Trk_Ktr_HKT_K-transport"/>
</dbReference>
<sequence length="223" mass="24449">MKTQQFVVVGLGRFGSSLSLELMDLGYEVLGIDRNDEVVNDMSHQLTHAVCADSTDEEVLKSLGVRNFDCGIVAIGNDIQMSILTAILLKELGIKTVVAKAISVLHGRALEKLGVDRVIFPERDMGVRVAHQLVTPNLLDYIDLSKDYSIVEMNVPENLHGKNVGDLSPRARFGCSIVAIHRETGVIIAPTAMDMLKTGDIMVIIGSKKNIEEFEVIINEYSV</sequence>
<accession>A0A1G7IJS5</accession>
<dbReference type="PANTHER" id="PTHR43833:SF7">
    <property type="entry name" value="KTR SYSTEM POTASSIUM UPTAKE PROTEIN C"/>
    <property type="match status" value="1"/>
</dbReference>
<name>A0A1G7IJS5_9BACL</name>
<dbReference type="PANTHER" id="PTHR43833">
    <property type="entry name" value="POTASSIUM CHANNEL PROTEIN 2-RELATED-RELATED"/>
    <property type="match status" value="1"/>
</dbReference>
<dbReference type="InterPro" id="IPR003148">
    <property type="entry name" value="RCK_N"/>
</dbReference>
<dbReference type="AlphaFoldDB" id="A0A1G7IJS5"/>
<evidence type="ECO:0000313" key="3">
    <source>
        <dbReference type="EMBL" id="SDF12972.1"/>
    </source>
</evidence>
<dbReference type="InterPro" id="IPR036291">
    <property type="entry name" value="NAD(P)-bd_dom_sf"/>
</dbReference>
<feature type="domain" description="RCK N-terminal" evidence="1">
    <location>
        <begin position="3"/>
        <end position="119"/>
    </location>
</feature>